<proteinExistence type="predicted"/>
<protein>
    <submittedName>
        <fullName evidence="2">Alpha/beta family hydrolase</fullName>
    </submittedName>
</protein>
<organism evidence="2">
    <name type="scientific">gut metagenome</name>
    <dbReference type="NCBI Taxonomy" id="749906"/>
    <lineage>
        <taxon>unclassified sequences</taxon>
        <taxon>metagenomes</taxon>
        <taxon>organismal metagenomes</taxon>
    </lineage>
</organism>
<dbReference type="EMBL" id="AMCI01007621">
    <property type="protein sequence ID" value="EJW92303.1"/>
    <property type="molecule type" value="Genomic_DNA"/>
</dbReference>
<dbReference type="InterPro" id="IPR051411">
    <property type="entry name" value="Polyketide_trans_af380"/>
</dbReference>
<name>J9FD06_9ZZZZ</name>
<gene>
    <name evidence="2" type="ORF">EVA_19590</name>
</gene>
<reference evidence="2" key="1">
    <citation type="journal article" date="2012" name="PLoS ONE">
        <title>Gene sets for utilization of primary and secondary nutrition supplies in the distal gut of endangered iberian lynx.</title>
        <authorList>
            <person name="Alcaide M."/>
            <person name="Messina E."/>
            <person name="Richter M."/>
            <person name="Bargiela R."/>
            <person name="Peplies J."/>
            <person name="Huws S.A."/>
            <person name="Newbold C.J."/>
            <person name="Golyshin P.N."/>
            <person name="Simon M.A."/>
            <person name="Lopez G."/>
            <person name="Yakimov M.M."/>
            <person name="Ferrer M."/>
        </authorList>
    </citation>
    <scope>NUCLEOTIDE SEQUENCE</scope>
</reference>
<dbReference type="PANTHER" id="PTHR47751">
    <property type="entry name" value="SUPERFAMILY HYDROLASE, PUTATIVE (AFU_ORTHOLOGUE AFUA_2G16580)-RELATED"/>
    <property type="match status" value="1"/>
</dbReference>
<evidence type="ECO:0000313" key="2">
    <source>
        <dbReference type="EMBL" id="EJW92303.1"/>
    </source>
</evidence>
<dbReference type="AlphaFoldDB" id="J9FD06"/>
<dbReference type="Gene3D" id="1.10.10.800">
    <property type="match status" value="1"/>
</dbReference>
<feature type="non-terminal residue" evidence="2">
    <location>
        <position position="172"/>
    </location>
</feature>
<dbReference type="InterPro" id="IPR029058">
    <property type="entry name" value="AB_hydrolase_fold"/>
</dbReference>
<sequence length="172" mass="18774">MAADLYMPKEITNEKLPAIAVSGPYGAVKEQSSGLYAQHLAEQGFLTLAFDPSFTGESGGKPRYSSSMDINTEDFCAAVDFLSCCEQVDAQRIGILGICGWGGIALNAAALDPRIKATVCVTLYNMTRVTQQGYFDSMDEEARYKLKQELAQLRTEEFRTGEIKPQGGLPEQ</sequence>
<accession>J9FD06</accession>
<dbReference type="Gene3D" id="3.40.50.1820">
    <property type="entry name" value="alpha/beta hydrolase"/>
    <property type="match status" value="1"/>
</dbReference>
<keyword evidence="2" id="KW-0378">Hydrolase</keyword>
<comment type="caution">
    <text evidence="2">The sequence shown here is derived from an EMBL/GenBank/DDBJ whole genome shotgun (WGS) entry which is preliminary data.</text>
</comment>
<dbReference type="SUPFAM" id="SSF53474">
    <property type="entry name" value="alpha/beta-Hydrolases"/>
    <property type="match status" value="1"/>
</dbReference>
<dbReference type="PANTHER" id="PTHR47751:SF1">
    <property type="entry name" value="SUPERFAMILY HYDROLASE, PUTATIVE (AFU_ORTHOLOGUE AFUA_2G16580)-RELATED"/>
    <property type="match status" value="1"/>
</dbReference>
<feature type="domain" description="Xaa-Pro dipeptidyl-peptidase-like" evidence="1">
    <location>
        <begin position="1"/>
        <end position="120"/>
    </location>
</feature>
<dbReference type="Pfam" id="PF02129">
    <property type="entry name" value="Peptidase_S15"/>
    <property type="match status" value="1"/>
</dbReference>
<evidence type="ECO:0000259" key="1">
    <source>
        <dbReference type="Pfam" id="PF02129"/>
    </source>
</evidence>
<dbReference type="GO" id="GO:0016787">
    <property type="term" value="F:hydrolase activity"/>
    <property type="evidence" value="ECO:0007669"/>
    <property type="project" value="UniProtKB-KW"/>
</dbReference>
<dbReference type="InterPro" id="IPR000383">
    <property type="entry name" value="Xaa-Pro-like_dom"/>
</dbReference>